<comment type="caution">
    <text evidence="2">The sequence shown here is derived from an EMBL/GenBank/DDBJ whole genome shotgun (WGS) entry which is preliminary data.</text>
</comment>
<gene>
    <name evidence="2" type="ORF">ACFQ21_07615</name>
</gene>
<dbReference type="RefSeq" id="WP_377577136.1">
    <property type="nucleotide sequence ID" value="NZ_JBHTKA010000001.1"/>
</dbReference>
<keyword evidence="3" id="KW-1185">Reference proteome</keyword>
<dbReference type="SUPFAM" id="SSF53850">
    <property type="entry name" value="Periplasmic binding protein-like II"/>
    <property type="match status" value="1"/>
</dbReference>
<feature type="chain" id="PRO_5046597162" evidence="1">
    <location>
        <begin position="23"/>
        <end position="310"/>
    </location>
</feature>
<feature type="signal peptide" evidence="1">
    <location>
        <begin position="1"/>
        <end position="22"/>
    </location>
</feature>
<sequence>MKSFISVIAFYFLILSASAAWAQQAPANKVVVTGVRFAYPLVEKWIKDYKEVNPQTEIIIESRTTTDPAKYDLLIEAYEPEPAVKETREYLYLARYAVVPIANANSAFAKTYREKGLTNDLIKQIYFHDILADKSDAKTIKAPFTIYTRLQKAGAPTTFAQHFDYTQQNIKGKAIAGADEHLIKALQKDSTAISYSTPSLLYDLKTRHLVPGVAVIPVDLDGNNKINERERIYSDLDTALKALEEEDVKNVPIGHLHISISKINERPEALKFLLWILQNSQDDLHDFGYLKPDQKRFDQEKEKFEQRALK</sequence>
<evidence type="ECO:0000256" key="1">
    <source>
        <dbReference type="SAM" id="SignalP"/>
    </source>
</evidence>
<evidence type="ECO:0000313" key="2">
    <source>
        <dbReference type="EMBL" id="MFD0999169.1"/>
    </source>
</evidence>
<dbReference type="EMBL" id="JBHTKA010000001">
    <property type="protein sequence ID" value="MFD0999169.1"/>
    <property type="molecule type" value="Genomic_DNA"/>
</dbReference>
<organism evidence="2 3">
    <name type="scientific">Ohtaekwangia kribbensis</name>
    <dbReference type="NCBI Taxonomy" id="688913"/>
    <lineage>
        <taxon>Bacteria</taxon>
        <taxon>Pseudomonadati</taxon>
        <taxon>Bacteroidota</taxon>
        <taxon>Cytophagia</taxon>
        <taxon>Cytophagales</taxon>
        <taxon>Fulvivirgaceae</taxon>
        <taxon>Ohtaekwangia</taxon>
    </lineage>
</organism>
<keyword evidence="1" id="KW-0732">Signal</keyword>
<dbReference type="Proteomes" id="UP001597112">
    <property type="component" value="Unassembled WGS sequence"/>
</dbReference>
<evidence type="ECO:0000313" key="3">
    <source>
        <dbReference type="Proteomes" id="UP001597112"/>
    </source>
</evidence>
<accession>A0ABW3JZ23</accession>
<dbReference type="Gene3D" id="3.40.190.10">
    <property type="entry name" value="Periplasmic binding protein-like II"/>
    <property type="match status" value="2"/>
</dbReference>
<proteinExistence type="predicted"/>
<name>A0ABW3JZ23_9BACT</name>
<protein>
    <submittedName>
        <fullName evidence="2">Uncharacterized protein</fullName>
    </submittedName>
</protein>
<reference evidence="3" key="1">
    <citation type="journal article" date="2019" name="Int. J. Syst. Evol. Microbiol.">
        <title>The Global Catalogue of Microorganisms (GCM) 10K type strain sequencing project: providing services to taxonomists for standard genome sequencing and annotation.</title>
        <authorList>
            <consortium name="The Broad Institute Genomics Platform"/>
            <consortium name="The Broad Institute Genome Sequencing Center for Infectious Disease"/>
            <person name="Wu L."/>
            <person name="Ma J."/>
        </authorList>
    </citation>
    <scope>NUCLEOTIDE SEQUENCE [LARGE SCALE GENOMIC DNA]</scope>
    <source>
        <strain evidence="3">CCUG 58938</strain>
    </source>
</reference>